<dbReference type="Pfam" id="PF13692">
    <property type="entry name" value="Glyco_trans_1_4"/>
    <property type="match status" value="1"/>
</dbReference>
<sequence>MNSIARDLRVVQLYEVVRSAHLERAAAVEPRPVILYRRTRYDFDPSLVEASNAQRRGLWRSVVYALSTDVDIVEVNEPLSGDSSLPSVLFIAAARFRAAVRRRPRPLAVSYAIENFDPDVLVRNLPPKARIRHRLRHLATPILWRSLDRIVYGTAGARDVYVRVFGETEGRPDSTLIEALPAPAEGTDAARDPVIMFLGDLSERKGFPDVVAAWPRVRAAVPRARLLIVGRGAGSEEASALASADERVTTVLEPPRAHIAQLLREAKVLVLPSRRRPLWREQVGLPIVEGLAAGCLVVTTTETGIAEWLSRHGHWVIPEGEASASLGEALIEAVGSSRRPAHVRSDLPSVDGRHAAHEWMHRAGDPTGIG</sequence>
<dbReference type="AlphaFoldDB" id="A0A177K7L9"/>
<organism evidence="3 4">
    <name type="scientific">Microbacterium oleivorans</name>
    <dbReference type="NCBI Taxonomy" id="273677"/>
    <lineage>
        <taxon>Bacteria</taxon>
        <taxon>Bacillati</taxon>
        <taxon>Actinomycetota</taxon>
        <taxon>Actinomycetes</taxon>
        <taxon>Micrococcales</taxon>
        <taxon>Microbacteriaceae</taxon>
        <taxon>Microbacterium</taxon>
    </lineage>
</organism>
<dbReference type="CDD" id="cd03801">
    <property type="entry name" value="GT4_PimA-like"/>
    <property type="match status" value="1"/>
</dbReference>
<evidence type="ECO:0000313" key="4">
    <source>
        <dbReference type="Proteomes" id="UP000076998"/>
    </source>
</evidence>
<keyword evidence="1" id="KW-0328">Glycosyltransferase</keyword>
<reference evidence="3 4" key="1">
    <citation type="submission" date="2016-02" db="EMBL/GenBank/DDBJ databases">
        <authorList>
            <person name="Wen L."/>
            <person name="He K."/>
            <person name="Yang H."/>
        </authorList>
    </citation>
    <scope>NUCLEOTIDE SEQUENCE [LARGE SCALE GENOMIC DNA]</scope>
    <source>
        <strain evidence="3 4">CD11_3</strain>
    </source>
</reference>
<dbReference type="Gene3D" id="3.40.50.2000">
    <property type="entry name" value="Glycogen Phosphorylase B"/>
    <property type="match status" value="1"/>
</dbReference>
<dbReference type="PANTHER" id="PTHR12526:SF510">
    <property type="entry name" value="D-INOSITOL 3-PHOSPHATE GLYCOSYLTRANSFERASE"/>
    <property type="match status" value="1"/>
</dbReference>
<comment type="caution">
    <text evidence="3">The sequence shown here is derived from an EMBL/GenBank/DDBJ whole genome shotgun (WGS) entry which is preliminary data.</text>
</comment>
<name>A0A177K7L9_9MICO</name>
<dbReference type="SUPFAM" id="SSF53756">
    <property type="entry name" value="UDP-Glycosyltransferase/glycogen phosphorylase"/>
    <property type="match status" value="1"/>
</dbReference>
<gene>
    <name evidence="3" type="ORF">AYL44_12270</name>
</gene>
<accession>A0A177K7L9</accession>
<evidence type="ECO:0000256" key="2">
    <source>
        <dbReference type="ARBA" id="ARBA00022679"/>
    </source>
</evidence>
<proteinExistence type="predicted"/>
<keyword evidence="2" id="KW-0808">Transferase</keyword>
<dbReference type="Proteomes" id="UP000076998">
    <property type="component" value="Unassembled WGS sequence"/>
</dbReference>
<evidence type="ECO:0000256" key="1">
    <source>
        <dbReference type="ARBA" id="ARBA00022676"/>
    </source>
</evidence>
<protein>
    <recommendedName>
        <fullName evidence="5">Glycosyltransferase</fullName>
    </recommendedName>
</protein>
<dbReference type="PANTHER" id="PTHR12526">
    <property type="entry name" value="GLYCOSYLTRANSFERASE"/>
    <property type="match status" value="1"/>
</dbReference>
<evidence type="ECO:0008006" key="5">
    <source>
        <dbReference type="Google" id="ProtNLM"/>
    </source>
</evidence>
<dbReference type="EMBL" id="LSTV01000005">
    <property type="protein sequence ID" value="OAH48805.1"/>
    <property type="molecule type" value="Genomic_DNA"/>
</dbReference>
<dbReference type="GO" id="GO:0016757">
    <property type="term" value="F:glycosyltransferase activity"/>
    <property type="evidence" value="ECO:0007669"/>
    <property type="project" value="UniProtKB-KW"/>
</dbReference>
<dbReference type="RefSeq" id="WP_197471655.1">
    <property type="nucleotide sequence ID" value="NZ_LSTV01000005.1"/>
</dbReference>
<evidence type="ECO:0000313" key="3">
    <source>
        <dbReference type="EMBL" id="OAH48805.1"/>
    </source>
</evidence>